<feature type="domain" description="RNA polymerase sigma factor 70 region 4 type 2" evidence="7">
    <location>
        <begin position="110"/>
        <end position="158"/>
    </location>
</feature>
<dbReference type="CDD" id="cd06171">
    <property type="entry name" value="Sigma70_r4"/>
    <property type="match status" value="1"/>
</dbReference>
<comment type="similarity">
    <text evidence="1">Belongs to the sigma-70 factor family. ECF subfamily.</text>
</comment>
<evidence type="ECO:0000259" key="7">
    <source>
        <dbReference type="Pfam" id="PF08281"/>
    </source>
</evidence>
<dbReference type="InterPro" id="IPR039425">
    <property type="entry name" value="RNA_pol_sigma-70-like"/>
</dbReference>
<reference evidence="8 9" key="1">
    <citation type="submission" date="2020-09" db="EMBL/GenBank/DDBJ databases">
        <title>Biosynthesis of the nuclear factor of activated T cells inhibitor NFAT-133 and its congeners in Streptomyces pactum.</title>
        <authorList>
            <person name="Zhou W."/>
            <person name="Posri P."/>
            <person name="Abugrain M.E."/>
            <person name="Weisberg A.J."/>
            <person name="Chang J.H."/>
            <person name="Mahmud T."/>
        </authorList>
    </citation>
    <scope>NUCLEOTIDE SEQUENCE [LARGE SCALE GENOMIC DNA]</scope>
    <source>
        <strain evidence="8 9">ATCC 27456</strain>
    </source>
</reference>
<dbReference type="InterPro" id="IPR036388">
    <property type="entry name" value="WH-like_DNA-bd_sf"/>
</dbReference>
<organism evidence="8 9">
    <name type="scientific">Streptomyces pactum</name>
    <dbReference type="NCBI Taxonomy" id="68249"/>
    <lineage>
        <taxon>Bacteria</taxon>
        <taxon>Bacillati</taxon>
        <taxon>Actinomycetota</taxon>
        <taxon>Actinomycetes</taxon>
        <taxon>Kitasatosporales</taxon>
        <taxon>Streptomycetaceae</taxon>
        <taxon>Streptomyces</taxon>
    </lineage>
</organism>
<dbReference type="PANTHER" id="PTHR43133:SF50">
    <property type="entry name" value="ECF RNA POLYMERASE SIGMA FACTOR SIGM"/>
    <property type="match status" value="1"/>
</dbReference>
<keyword evidence="3" id="KW-0731">Sigma factor</keyword>
<evidence type="ECO:0000313" key="8">
    <source>
        <dbReference type="EMBL" id="MBH5335797.1"/>
    </source>
</evidence>
<dbReference type="InterPro" id="IPR007627">
    <property type="entry name" value="RNA_pol_sigma70_r2"/>
</dbReference>
<dbReference type="Gene3D" id="1.10.1740.10">
    <property type="match status" value="1"/>
</dbReference>
<dbReference type="PANTHER" id="PTHR43133">
    <property type="entry name" value="RNA POLYMERASE ECF-TYPE SIGMA FACTO"/>
    <property type="match status" value="1"/>
</dbReference>
<keyword evidence="9" id="KW-1185">Reference proteome</keyword>
<gene>
    <name evidence="8" type="ORF">IHE55_13730</name>
</gene>
<evidence type="ECO:0000313" key="9">
    <source>
        <dbReference type="Proteomes" id="UP000807371"/>
    </source>
</evidence>
<dbReference type="Pfam" id="PF08281">
    <property type="entry name" value="Sigma70_r4_2"/>
    <property type="match status" value="1"/>
</dbReference>
<dbReference type="SUPFAM" id="SSF88946">
    <property type="entry name" value="Sigma2 domain of RNA polymerase sigma factors"/>
    <property type="match status" value="1"/>
</dbReference>
<evidence type="ECO:0000256" key="5">
    <source>
        <dbReference type="ARBA" id="ARBA00023163"/>
    </source>
</evidence>
<keyword evidence="5" id="KW-0804">Transcription</keyword>
<keyword evidence="2" id="KW-0805">Transcription regulation</keyword>
<dbReference type="InterPro" id="IPR013249">
    <property type="entry name" value="RNA_pol_sigma70_r4_t2"/>
</dbReference>
<dbReference type="InterPro" id="IPR013325">
    <property type="entry name" value="RNA_pol_sigma_r2"/>
</dbReference>
<dbReference type="InterPro" id="IPR014284">
    <property type="entry name" value="RNA_pol_sigma-70_dom"/>
</dbReference>
<proteinExistence type="inferred from homology"/>
<protein>
    <submittedName>
        <fullName evidence="8">Sigma-70 family RNA polymerase sigma factor</fullName>
    </submittedName>
</protein>
<dbReference type="Pfam" id="PF04542">
    <property type="entry name" value="Sigma70_r2"/>
    <property type="match status" value="1"/>
</dbReference>
<dbReference type="InterPro" id="IPR013324">
    <property type="entry name" value="RNA_pol_sigma_r3/r4-like"/>
</dbReference>
<evidence type="ECO:0000259" key="6">
    <source>
        <dbReference type="Pfam" id="PF04542"/>
    </source>
</evidence>
<evidence type="ECO:0000256" key="4">
    <source>
        <dbReference type="ARBA" id="ARBA00023125"/>
    </source>
</evidence>
<dbReference type="Proteomes" id="UP000807371">
    <property type="component" value="Unassembled WGS sequence"/>
</dbReference>
<dbReference type="NCBIfam" id="TIGR02937">
    <property type="entry name" value="sigma70-ECF"/>
    <property type="match status" value="1"/>
</dbReference>
<sequence>MELPADFRAFHELHRKAYVHRAETILNNRADAEEAVDTAFEQLARCWPRVLRMENPAAFAWAVMKNRALDLARARRRRPYVLEAAAFEAVALRDAVDPIGQFEESLSLCQAVRDLPERQQDVIILLYFRGYSPAETALHLGITAAGVRSIARSARRALHQALDCKGIADDLAH</sequence>
<evidence type="ECO:0000256" key="2">
    <source>
        <dbReference type="ARBA" id="ARBA00023015"/>
    </source>
</evidence>
<keyword evidence="4" id="KW-0238">DNA-binding</keyword>
<feature type="domain" description="RNA polymerase sigma-70 region 2" evidence="6">
    <location>
        <begin position="12"/>
        <end position="78"/>
    </location>
</feature>
<comment type="caution">
    <text evidence="8">The sequence shown here is derived from an EMBL/GenBank/DDBJ whole genome shotgun (WGS) entry which is preliminary data.</text>
</comment>
<dbReference type="Gene3D" id="1.10.10.10">
    <property type="entry name" value="Winged helix-like DNA-binding domain superfamily/Winged helix DNA-binding domain"/>
    <property type="match status" value="1"/>
</dbReference>
<dbReference type="EMBL" id="JACYXC010000001">
    <property type="protein sequence ID" value="MBH5335797.1"/>
    <property type="molecule type" value="Genomic_DNA"/>
</dbReference>
<evidence type="ECO:0000256" key="1">
    <source>
        <dbReference type="ARBA" id="ARBA00010641"/>
    </source>
</evidence>
<evidence type="ECO:0000256" key="3">
    <source>
        <dbReference type="ARBA" id="ARBA00023082"/>
    </source>
</evidence>
<name>A0ABS0NKS9_9ACTN</name>
<dbReference type="SUPFAM" id="SSF88659">
    <property type="entry name" value="Sigma3 and sigma4 domains of RNA polymerase sigma factors"/>
    <property type="match status" value="1"/>
</dbReference>
<accession>A0ABS0NKS9</accession>